<reference evidence="4 5" key="1">
    <citation type="submission" date="2023-11" db="EMBL/GenBank/DDBJ databases">
        <authorList>
            <person name="Okamura Y."/>
        </authorList>
    </citation>
    <scope>NUCLEOTIDE SEQUENCE [LARGE SCALE GENOMIC DNA]</scope>
</reference>
<dbReference type="PANTHER" id="PTHR46680">
    <property type="entry name" value="NF-KAPPA-B INHIBITOR ALPHA"/>
    <property type="match status" value="1"/>
</dbReference>
<evidence type="ECO:0000256" key="1">
    <source>
        <dbReference type="ARBA" id="ARBA00022737"/>
    </source>
</evidence>
<dbReference type="Pfam" id="PF00023">
    <property type="entry name" value="Ank"/>
    <property type="match status" value="1"/>
</dbReference>
<sequence length="741" mass="82581">MSTIPNNNLSGRSLLIKKDQKKIIIIHNVNAIREDVLYEATKGDRFFGRYPNLRIVNKLNPKTNANRTIASYDDGEDKIVLSSDSITDFLGQKNYNVLFEAISSVINQTLKIEAILVLLKKSERGIIKETTVTDRHSQTDETYIEKYKRETKKRKRPKACRTYVVDDSNCPPPLKSTTNHKRLLQTSQSERVQNELIDTKYFIEEDGNMSDGSDGNFSMVSCQIPQILENPQEILDNLARHTQLWEGMTLKLVDGSTIKLATKPQDLFHIATSENLRGLVDEDKKKLMLHQAYIDWKYCLTEDNEGNLPIHMAVLENDVDLLQRHCLVLKSHQESLDLPGKGGLSALHLSIICNAPQCTRTLLLLGAPVSERDSECRRLLHIAAETSVECVIAILDHLRRNARKILSEEMELSSEWKHLEEDELAEYLINKFCSAFDGEGHTPLMLASAKGHLAVVSELTKAAPHTVNVKMPTCGNTALLLAVSAAMTQAERLGNKKAIPDEYFNTIQVLVEHGADPDISNGSGTTANMLIFFYSCTKLAQLMASKSLKNSSQPFESYMLVKNEDGHIEVEPVAPTKRPKARSGCANRSGTTETDVHSHRKDKPIIIQNVPVQAKRHVKTSTAEVVDGNTKPIIITADTLQKINKQVSINRQLVSLNLTKNPQIKIVPSRIAQCTTKSGMLVLQPLGTSNQKLPRISLKRSISKEGVVQNFKRVLVKAVKPNTENGTSSAEHAEASTSQPK</sequence>
<evidence type="ECO:0000313" key="4">
    <source>
        <dbReference type="EMBL" id="CAK1546384.1"/>
    </source>
</evidence>
<evidence type="ECO:0000256" key="2">
    <source>
        <dbReference type="ARBA" id="ARBA00023043"/>
    </source>
</evidence>
<feature type="region of interest" description="Disordered" evidence="3">
    <location>
        <begin position="575"/>
        <end position="599"/>
    </location>
</feature>
<accession>A0AAV1JA75</accession>
<organism evidence="4 5">
    <name type="scientific">Leptosia nina</name>
    <dbReference type="NCBI Taxonomy" id="320188"/>
    <lineage>
        <taxon>Eukaryota</taxon>
        <taxon>Metazoa</taxon>
        <taxon>Ecdysozoa</taxon>
        <taxon>Arthropoda</taxon>
        <taxon>Hexapoda</taxon>
        <taxon>Insecta</taxon>
        <taxon>Pterygota</taxon>
        <taxon>Neoptera</taxon>
        <taxon>Endopterygota</taxon>
        <taxon>Lepidoptera</taxon>
        <taxon>Glossata</taxon>
        <taxon>Ditrysia</taxon>
        <taxon>Papilionoidea</taxon>
        <taxon>Pieridae</taxon>
        <taxon>Pierinae</taxon>
        <taxon>Leptosia</taxon>
    </lineage>
</organism>
<feature type="region of interest" description="Disordered" evidence="3">
    <location>
        <begin position="720"/>
        <end position="741"/>
    </location>
</feature>
<evidence type="ECO:0000256" key="3">
    <source>
        <dbReference type="SAM" id="MobiDB-lite"/>
    </source>
</evidence>
<dbReference type="SMART" id="SM00248">
    <property type="entry name" value="ANK"/>
    <property type="match status" value="5"/>
</dbReference>
<evidence type="ECO:0000313" key="5">
    <source>
        <dbReference type="Proteomes" id="UP001497472"/>
    </source>
</evidence>
<comment type="caution">
    <text evidence="4">The sequence shown here is derived from an EMBL/GenBank/DDBJ whole genome shotgun (WGS) entry which is preliminary data.</text>
</comment>
<feature type="compositionally biased region" description="Low complexity" evidence="3">
    <location>
        <begin position="727"/>
        <end position="741"/>
    </location>
</feature>
<dbReference type="Gene3D" id="1.25.40.20">
    <property type="entry name" value="Ankyrin repeat-containing domain"/>
    <property type="match status" value="1"/>
</dbReference>
<name>A0AAV1JA75_9NEOP</name>
<proteinExistence type="predicted"/>
<dbReference type="PRINTS" id="PR01415">
    <property type="entry name" value="ANKYRIN"/>
</dbReference>
<dbReference type="InterPro" id="IPR051070">
    <property type="entry name" value="NF-kappa-B_inhibitor"/>
</dbReference>
<dbReference type="Proteomes" id="UP001497472">
    <property type="component" value="Unassembled WGS sequence"/>
</dbReference>
<dbReference type="InterPro" id="IPR002110">
    <property type="entry name" value="Ankyrin_rpt"/>
</dbReference>
<keyword evidence="1" id="KW-0677">Repeat</keyword>
<keyword evidence="5" id="KW-1185">Reference proteome</keyword>
<gene>
    <name evidence="4" type="ORF">LNINA_LOCUS5959</name>
</gene>
<dbReference type="InterPro" id="IPR036770">
    <property type="entry name" value="Ankyrin_rpt-contain_sf"/>
</dbReference>
<dbReference type="EMBL" id="CAVLEF010000008">
    <property type="protein sequence ID" value="CAK1546384.1"/>
    <property type="molecule type" value="Genomic_DNA"/>
</dbReference>
<protein>
    <submittedName>
        <fullName evidence="4">Uncharacterized protein</fullName>
    </submittedName>
</protein>
<dbReference type="PANTHER" id="PTHR46680:SF3">
    <property type="entry name" value="NF-KAPPA-B INHIBITOR CACTUS"/>
    <property type="match status" value="1"/>
</dbReference>
<dbReference type="SUPFAM" id="SSF48403">
    <property type="entry name" value="Ankyrin repeat"/>
    <property type="match status" value="1"/>
</dbReference>
<keyword evidence="2" id="KW-0040">ANK repeat</keyword>
<dbReference type="AlphaFoldDB" id="A0AAV1JA75"/>